<accession>A0A3S0IUD7</accession>
<dbReference type="RefSeq" id="WP_126506209.1">
    <property type="nucleotide sequence ID" value="NZ_RXNV01000005.1"/>
</dbReference>
<dbReference type="Proteomes" id="UP000282060">
    <property type="component" value="Unassembled WGS sequence"/>
</dbReference>
<dbReference type="OrthoDB" id="9781481at2"/>
<evidence type="ECO:0000313" key="1">
    <source>
        <dbReference type="EMBL" id="RTR31658.1"/>
    </source>
</evidence>
<dbReference type="AlphaFoldDB" id="A0A3S0IUD7"/>
<proteinExistence type="predicted"/>
<name>A0A3S0IUD7_9GAMM</name>
<dbReference type="EMBL" id="RXNV01000005">
    <property type="protein sequence ID" value="RTR31658.1"/>
    <property type="molecule type" value="Genomic_DNA"/>
</dbReference>
<reference evidence="1 2" key="1">
    <citation type="submission" date="2018-12" db="EMBL/GenBank/DDBJ databases">
        <authorList>
            <person name="Yu L."/>
        </authorList>
    </citation>
    <scope>NUCLEOTIDE SEQUENCE [LARGE SCALE GENOMIC DNA]</scope>
    <source>
        <strain evidence="1 2">HAW-EB5</strain>
    </source>
</reference>
<gene>
    <name evidence="1" type="ORF">EKG39_13160</name>
</gene>
<sequence length="152" mass="17162">MKVSFWKLSQGTKEFSYAEILESIASGVVYVHKSTKAKGRSESAQGEDFVNAPIGDYFYLTHGNQGIYCIGQFTGPADIFSKHGHGWVERPFKFICAGVTRGAYDGEHKWWSPMDNSTFIKVPEAELKMFEDEILIPHFDLKLKKFGVKTKA</sequence>
<organism evidence="1 2">
    <name type="scientific">Shewanella atlantica</name>
    <dbReference type="NCBI Taxonomy" id="271099"/>
    <lineage>
        <taxon>Bacteria</taxon>
        <taxon>Pseudomonadati</taxon>
        <taxon>Pseudomonadota</taxon>
        <taxon>Gammaproteobacteria</taxon>
        <taxon>Alteromonadales</taxon>
        <taxon>Shewanellaceae</taxon>
        <taxon>Shewanella</taxon>
    </lineage>
</organism>
<protein>
    <recommendedName>
        <fullName evidence="3">EVE domain-containing protein</fullName>
    </recommendedName>
</protein>
<comment type="caution">
    <text evidence="1">The sequence shown here is derived from an EMBL/GenBank/DDBJ whole genome shotgun (WGS) entry which is preliminary data.</text>
</comment>
<keyword evidence="2" id="KW-1185">Reference proteome</keyword>
<evidence type="ECO:0000313" key="2">
    <source>
        <dbReference type="Proteomes" id="UP000282060"/>
    </source>
</evidence>
<evidence type="ECO:0008006" key="3">
    <source>
        <dbReference type="Google" id="ProtNLM"/>
    </source>
</evidence>